<sequence length="99" mass="11652">MGQQFYLDVERQSLTVRGNNSSLSRLEFRLLNLLVVRQNRVVKFDELISHTWGNLGGMDRQGLYVFISRLRNKIEYISEDGPRIICIRDLGYLLRIHLD</sequence>
<dbReference type="GO" id="GO:0000160">
    <property type="term" value="P:phosphorelay signal transduction system"/>
    <property type="evidence" value="ECO:0007669"/>
    <property type="project" value="InterPro"/>
</dbReference>
<dbReference type="EMBL" id="QGTQ01000023">
    <property type="protein sequence ID" value="PWV95957.1"/>
    <property type="molecule type" value="Genomic_DNA"/>
</dbReference>
<evidence type="ECO:0000256" key="1">
    <source>
        <dbReference type="ARBA" id="ARBA00023015"/>
    </source>
</evidence>
<dbReference type="InterPro" id="IPR001867">
    <property type="entry name" value="OmpR/PhoB-type_DNA-bd"/>
</dbReference>
<evidence type="ECO:0000256" key="3">
    <source>
        <dbReference type="ARBA" id="ARBA00023163"/>
    </source>
</evidence>
<dbReference type="Gene3D" id="1.10.10.10">
    <property type="entry name" value="Winged helix-like DNA-binding domain superfamily/Winged helix DNA-binding domain"/>
    <property type="match status" value="1"/>
</dbReference>
<dbReference type="InterPro" id="IPR016032">
    <property type="entry name" value="Sig_transdc_resp-reg_C-effctor"/>
</dbReference>
<proteinExistence type="predicted"/>
<dbReference type="SUPFAM" id="SSF46894">
    <property type="entry name" value="C-terminal effector domain of the bipartite response regulators"/>
    <property type="match status" value="1"/>
</dbReference>
<dbReference type="GO" id="GO:0006355">
    <property type="term" value="P:regulation of DNA-templated transcription"/>
    <property type="evidence" value="ECO:0007669"/>
    <property type="project" value="InterPro"/>
</dbReference>
<evidence type="ECO:0000313" key="6">
    <source>
        <dbReference type="EMBL" id="PWV95957.1"/>
    </source>
</evidence>
<comment type="caution">
    <text evidence="6">The sequence shown here is derived from an EMBL/GenBank/DDBJ whole genome shotgun (WGS) entry which is preliminary data.</text>
</comment>
<evidence type="ECO:0000256" key="4">
    <source>
        <dbReference type="PROSITE-ProRule" id="PRU01091"/>
    </source>
</evidence>
<keyword evidence="7" id="KW-1185">Reference proteome</keyword>
<evidence type="ECO:0000313" key="7">
    <source>
        <dbReference type="Proteomes" id="UP000246635"/>
    </source>
</evidence>
<keyword evidence="1" id="KW-0805">Transcription regulation</keyword>
<gene>
    <name evidence="6" type="ORF">DFQ01_12334</name>
</gene>
<feature type="DNA-binding region" description="OmpR/PhoB-type" evidence="4">
    <location>
        <begin position="1"/>
        <end position="96"/>
    </location>
</feature>
<evidence type="ECO:0000256" key="2">
    <source>
        <dbReference type="ARBA" id="ARBA00023125"/>
    </source>
</evidence>
<organism evidence="6 7">
    <name type="scientific">Paenibacillus cellulosilyticus</name>
    <dbReference type="NCBI Taxonomy" id="375489"/>
    <lineage>
        <taxon>Bacteria</taxon>
        <taxon>Bacillati</taxon>
        <taxon>Bacillota</taxon>
        <taxon>Bacilli</taxon>
        <taxon>Bacillales</taxon>
        <taxon>Paenibacillaceae</taxon>
        <taxon>Paenibacillus</taxon>
    </lineage>
</organism>
<reference evidence="6 7" key="1">
    <citation type="submission" date="2018-05" db="EMBL/GenBank/DDBJ databases">
        <title>Genomic Encyclopedia of Type Strains, Phase III (KMG-III): the genomes of soil and plant-associated and newly described type strains.</title>
        <authorList>
            <person name="Whitman W."/>
        </authorList>
    </citation>
    <scope>NUCLEOTIDE SEQUENCE [LARGE SCALE GENOMIC DNA]</scope>
    <source>
        <strain evidence="6 7">CECT 5696</strain>
    </source>
</reference>
<feature type="domain" description="OmpR/PhoB-type" evidence="5">
    <location>
        <begin position="1"/>
        <end position="96"/>
    </location>
</feature>
<dbReference type="GO" id="GO:0003677">
    <property type="term" value="F:DNA binding"/>
    <property type="evidence" value="ECO:0007669"/>
    <property type="project" value="UniProtKB-UniRule"/>
</dbReference>
<keyword evidence="3" id="KW-0804">Transcription</keyword>
<dbReference type="Pfam" id="PF00486">
    <property type="entry name" value="Trans_reg_C"/>
    <property type="match status" value="1"/>
</dbReference>
<accession>A0A2V2YN00</accession>
<dbReference type="SMART" id="SM00862">
    <property type="entry name" value="Trans_reg_C"/>
    <property type="match status" value="1"/>
</dbReference>
<dbReference type="PROSITE" id="PS51755">
    <property type="entry name" value="OMPR_PHOB"/>
    <property type="match status" value="1"/>
</dbReference>
<dbReference type="AlphaFoldDB" id="A0A2V2YN00"/>
<protein>
    <submittedName>
        <fullName evidence="6">Transcriptional regulator</fullName>
    </submittedName>
</protein>
<keyword evidence="2 4" id="KW-0238">DNA-binding</keyword>
<name>A0A2V2YN00_9BACL</name>
<dbReference type="InterPro" id="IPR036388">
    <property type="entry name" value="WH-like_DNA-bd_sf"/>
</dbReference>
<dbReference type="Proteomes" id="UP000246635">
    <property type="component" value="Unassembled WGS sequence"/>
</dbReference>
<evidence type="ECO:0000259" key="5">
    <source>
        <dbReference type="PROSITE" id="PS51755"/>
    </source>
</evidence>
<dbReference type="CDD" id="cd00383">
    <property type="entry name" value="trans_reg_C"/>
    <property type="match status" value="1"/>
</dbReference>